<dbReference type="EMBL" id="ATAM02000014">
    <property type="protein sequence ID" value="KAL0240287.1"/>
    <property type="molecule type" value="Genomic_DNA"/>
</dbReference>
<dbReference type="Proteomes" id="UP000054399">
    <property type="component" value="Unassembled WGS sequence"/>
</dbReference>
<feature type="transmembrane region" description="Helical" evidence="2">
    <location>
        <begin position="568"/>
        <end position="590"/>
    </location>
</feature>
<sequence length="591" mass="65899">MLPWVKKIKQVFGQYDSQDSGKFSSLAPFGPYVDPFYVSPATTVRLSRGSEDYRTPPAGFQLSTPPRRSYSHRESYSSPPGSQNSSMAPLLPYSSLSDLTPTRFTGPYQTFTVTRSHSSGYEIVNEPTSSTLNISALSPTETVTSIPETPLLTPTAEVSFFTPLDVDLVRSIVEQSKETDRIATSSSTDASLHSKDQVFIVPEITITGDNKPGTQQSLYALNDFGWLLDYIGVDRPLSHFPPSVSSKASLDPSQVKAVELLNKSARNTLARSGSKLGIKDPRLTSTNGVHIIDMLKELEKFFHHDGSFCTDGETTHRDGMTYNKLPPHAGPLDVPVSMFDSTICMSTTLSPKKPERFRQLSYANLAMSPPQYKTQRDIKEKGKAECIENEDEFVEIMLDSDKIQSADWSIIDGTTIVNDSYDTAAFLESSERLAKRPRPPVPVQSIRVSQWPRVFDTQYLSRPTEWKSYQMEVAPAPRSADSDIAPLPFRPTRRQSPVPAICFILGFFMPFLWIIGGWFINASRPRPRPAFIDFETGVSFVLPGTSVEETKYPWYTHSHPMVRACRHAVIVGTPSIILMVITLIIMFTVVH</sequence>
<keyword evidence="4" id="KW-1185">Reference proteome</keyword>
<feature type="compositionally biased region" description="Low complexity" evidence="1">
    <location>
        <begin position="76"/>
        <end position="86"/>
    </location>
</feature>
<protein>
    <submittedName>
        <fullName evidence="3">Uncharacterized protein</fullName>
    </submittedName>
</protein>
<evidence type="ECO:0000313" key="3">
    <source>
        <dbReference type="EMBL" id="KAL0240287.1"/>
    </source>
</evidence>
<reference evidence="3 4" key="2">
    <citation type="submission" date="2024-01" db="EMBL/GenBank/DDBJ databases">
        <title>Comparative genomics of Cryptococcus and Kwoniella reveals pathogenesis evolution and contrasting modes of karyotype evolution via chromosome fusion or intercentromeric recombination.</title>
        <authorList>
            <person name="Coelho M.A."/>
            <person name="David-Palma M."/>
            <person name="Shea T."/>
            <person name="Bowers K."/>
            <person name="Mcginley-Smith S."/>
            <person name="Mohammad A.W."/>
            <person name="Gnirke A."/>
            <person name="Yurkov A.M."/>
            <person name="Nowrousian M."/>
            <person name="Sun S."/>
            <person name="Cuomo C.A."/>
            <person name="Heitman J."/>
        </authorList>
    </citation>
    <scope>NUCLEOTIDE SEQUENCE [LARGE SCALE GENOMIC DNA]</scope>
    <source>
        <strain evidence="3 4">IND107</strain>
    </source>
</reference>
<dbReference type="RefSeq" id="XP_066610786.1">
    <property type="nucleotide sequence ID" value="XM_066760961.1"/>
</dbReference>
<keyword evidence="2" id="KW-0472">Membrane</keyword>
<evidence type="ECO:0000256" key="2">
    <source>
        <dbReference type="SAM" id="Phobius"/>
    </source>
</evidence>
<feature type="region of interest" description="Disordered" evidence="1">
    <location>
        <begin position="48"/>
        <end position="92"/>
    </location>
</feature>
<evidence type="ECO:0000256" key="1">
    <source>
        <dbReference type="SAM" id="MobiDB-lite"/>
    </source>
</evidence>
<name>A0ABR3BIJ1_9TREE</name>
<keyword evidence="2" id="KW-1133">Transmembrane helix</keyword>
<feature type="transmembrane region" description="Helical" evidence="2">
    <location>
        <begin position="498"/>
        <end position="520"/>
    </location>
</feature>
<evidence type="ECO:0000313" key="4">
    <source>
        <dbReference type="Proteomes" id="UP000054399"/>
    </source>
</evidence>
<gene>
    <name evidence="3" type="ORF">I308_106536</name>
</gene>
<keyword evidence="2" id="KW-0812">Transmembrane</keyword>
<organism evidence="3 4">
    <name type="scientific">Cryptococcus tetragattii IND107</name>
    <dbReference type="NCBI Taxonomy" id="1296105"/>
    <lineage>
        <taxon>Eukaryota</taxon>
        <taxon>Fungi</taxon>
        <taxon>Dikarya</taxon>
        <taxon>Basidiomycota</taxon>
        <taxon>Agaricomycotina</taxon>
        <taxon>Tremellomycetes</taxon>
        <taxon>Tremellales</taxon>
        <taxon>Cryptococcaceae</taxon>
        <taxon>Cryptococcus</taxon>
        <taxon>Cryptococcus gattii species complex</taxon>
    </lineage>
</organism>
<reference evidence="4" key="1">
    <citation type="submission" date="2015-01" db="EMBL/GenBank/DDBJ databases">
        <title>The Genome Sequence of Cryptococcus gattii MMRL2647.</title>
        <authorList>
            <consortium name="The Broad Institute Genomics Platform"/>
            <person name="Cuomo C."/>
            <person name="Litvintseva A."/>
            <person name="Chen Y."/>
            <person name="Heitman J."/>
            <person name="Sun S."/>
            <person name="Springer D."/>
            <person name="Dromer F."/>
            <person name="Young S."/>
            <person name="Zeng Q."/>
            <person name="Gargeya S."/>
            <person name="Abouelleil A."/>
            <person name="Alvarado L."/>
            <person name="Chapman S.B."/>
            <person name="Gainer-Dewar J."/>
            <person name="Goldberg J."/>
            <person name="Griggs A."/>
            <person name="Gujja S."/>
            <person name="Hansen M."/>
            <person name="Howarth C."/>
            <person name="Imamovic A."/>
            <person name="Larimer J."/>
            <person name="Murphy C."/>
            <person name="Naylor J."/>
            <person name="Pearson M."/>
            <person name="Priest M."/>
            <person name="Roberts A."/>
            <person name="Saif S."/>
            <person name="Shea T."/>
            <person name="Sykes S."/>
            <person name="Wortman J."/>
            <person name="Nusbaum C."/>
            <person name="Birren B."/>
        </authorList>
    </citation>
    <scope>NUCLEOTIDE SEQUENCE [LARGE SCALE GENOMIC DNA]</scope>
    <source>
        <strain evidence="4">IND107</strain>
    </source>
</reference>
<dbReference type="GeneID" id="91993391"/>
<comment type="caution">
    <text evidence="3">The sequence shown here is derived from an EMBL/GenBank/DDBJ whole genome shotgun (WGS) entry which is preliminary data.</text>
</comment>
<proteinExistence type="predicted"/>
<accession>A0ABR3BIJ1</accession>